<dbReference type="GO" id="GO:0006310">
    <property type="term" value="P:DNA recombination"/>
    <property type="evidence" value="ECO:0007669"/>
    <property type="project" value="TreeGrafter"/>
</dbReference>
<dbReference type="EMBL" id="PGXC01000042">
    <property type="protein sequence ID" value="PKK88563.1"/>
    <property type="molecule type" value="Genomic_DNA"/>
</dbReference>
<evidence type="ECO:0000313" key="4">
    <source>
        <dbReference type="Proteomes" id="UP000233256"/>
    </source>
</evidence>
<reference evidence="3 4" key="1">
    <citation type="journal article" date="2017" name="ISME J.">
        <title>Potential for microbial H2 and metal transformations associated with novel bacteria and archaea in deep terrestrial subsurface sediments.</title>
        <authorList>
            <person name="Hernsdorf A.W."/>
            <person name="Amano Y."/>
            <person name="Miyakawa K."/>
            <person name="Ise K."/>
            <person name="Suzuki Y."/>
            <person name="Anantharaman K."/>
            <person name="Probst A."/>
            <person name="Burstein D."/>
            <person name="Thomas B.C."/>
            <person name="Banfield J.F."/>
        </authorList>
    </citation>
    <scope>NUCLEOTIDE SEQUENCE [LARGE SCALE GENOMIC DNA]</scope>
    <source>
        <strain evidence="3">HGW-Wallbacteria-1</strain>
    </source>
</reference>
<dbReference type="PANTHER" id="PTHR34611:SF2">
    <property type="entry name" value="INACTIVE RECOMBINATION-PROMOTING NUCLEASE-LIKE PROTEIN RPNE-RELATED"/>
    <property type="match status" value="1"/>
</dbReference>
<dbReference type="Proteomes" id="UP000233256">
    <property type="component" value="Unassembled WGS sequence"/>
</dbReference>
<evidence type="ECO:0000313" key="3">
    <source>
        <dbReference type="EMBL" id="PKK88563.1"/>
    </source>
</evidence>
<protein>
    <recommendedName>
        <fullName evidence="2">Transposase (putative) YhgA-like domain-containing protein</fullName>
    </recommendedName>
</protein>
<dbReference type="InterPro" id="IPR006842">
    <property type="entry name" value="Transposase_31"/>
</dbReference>
<evidence type="ECO:0000259" key="2">
    <source>
        <dbReference type="Pfam" id="PF04754"/>
    </source>
</evidence>
<comment type="similarity">
    <text evidence="1">Belongs to the Rpn/YhgA-like nuclease family.</text>
</comment>
<dbReference type="InterPro" id="IPR051699">
    <property type="entry name" value="Rpn/YhgA-like_nuclease"/>
</dbReference>
<evidence type="ECO:0000256" key="1">
    <source>
        <dbReference type="ARBA" id="ARBA00009787"/>
    </source>
</evidence>
<comment type="caution">
    <text evidence="3">The sequence shown here is derived from an EMBL/GenBank/DDBJ whole genome shotgun (WGS) entry which is preliminary data.</text>
</comment>
<name>A0A2N1PJP4_9BACT</name>
<accession>A0A2N1PJP4</accession>
<feature type="domain" description="Transposase (putative) YhgA-like" evidence="2">
    <location>
        <begin position="6"/>
        <end position="177"/>
    </location>
</feature>
<sequence length="316" mass="36440">MNKFPDRGYKKLFSHPRMVEDLLKAFVKVDFVEDIDFTTLSRANGTFVTKEFRQREADLIWKVNFRDQPAFIYILIEFQSSNDNFMALRMLTYILLFYQDLICTSKGKIEKLPPVFPILLHSGLDKWRAPENIADLIDNPPKGMAPFIPSFSYYKISENQLDRRELDKLENLVAKLFSLEMSSLGEMSETATELLRMLKHNVPKELQRDFGRWIRSVFSIRDRNVDLTKLNDTEVKTMLAEAIKLHEEKLISEAMLQGKLEGKLEGKREGMREGMREGELKGKIEVATNMLKAGLSATQVAEFTGLSLDELNSLTN</sequence>
<gene>
    <name evidence="3" type="ORF">CVV64_18350</name>
</gene>
<organism evidence="3 4">
    <name type="scientific">Candidatus Wallbacteria bacterium HGW-Wallbacteria-1</name>
    <dbReference type="NCBI Taxonomy" id="2013854"/>
    <lineage>
        <taxon>Bacteria</taxon>
        <taxon>Candidatus Walliibacteriota</taxon>
    </lineage>
</organism>
<dbReference type="AlphaFoldDB" id="A0A2N1PJP4"/>
<dbReference type="PANTHER" id="PTHR34611">
    <property type="match status" value="1"/>
</dbReference>
<proteinExistence type="inferred from homology"/>
<dbReference type="GO" id="GO:1990238">
    <property type="term" value="F:double-stranded DNA endonuclease activity"/>
    <property type="evidence" value="ECO:0007669"/>
    <property type="project" value="TreeGrafter"/>
</dbReference>
<dbReference type="NCBIfam" id="TIGR01784">
    <property type="entry name" value="T_den_put_tspse"/>
    <property type="match status" value="1"/>
</dbReference>
<dbReference type="InterPro" id="IPR010106">
    <property type="entry name" value="RpnA"/>
</dbReference>
<dbReference type="Pfam" id="PF04754">
    <property type="entry name" value="Transposase_31"/>
    <property type="match status" value="1"/>
</dbReference>